<organism evidence="2 3">
    <name type="scientific">Ziziphus jujuba</name>
    <name type="common">Chinese jujube</name>
    <name type="synonym">Ziziphus sativa</name>
    <dbReference type="NCBI Taxonomy" id="326968"/>
    <lineage>
        <taxon>Eukaryota</taxon>
        <taxon>Viridiplantae</taxon>
        <taxon>Streptophyta</taxon>
        <taxon>Embryophyta</taxon>
        <taxon>Tracheophyta</taxon>
        <taxon>Spermatophyta</taxon>
        <taxon>Magnoliopsida</taxon>
        <taxon>eudicotyledons</taxon>
        <taxon>Gunneridae</taxon>
        <taxon>Pentapetalae</taxon>
        <taxon>rosids</taxon>
        <taxon>fabids</taxon>
        <taxon>Rosales</taxon>
        <taxon>Rhamnaceae</taxon>
        <taxon>Paliureae</taxon>
        <taxon>Ziziphus</taxon>
    </lineage>
</organism>
<reference evidence="3" key="1">
    <citation type="submission" date="2025-08" db="UniProtKB">
        <authorList>
            <consortium name="RefSeq"/>
        </authorList>
    </citation>
    <scope>IDENTIFICATION</scope>
    <source>
        <tissue evidence="3">Seedling</tissue>
    </source>
</reference>
<feature type="domain" description="RNase H type-1" evidence="1">
    <location>
        <begin position="2"/>
        <end position="111"/>
    </location>
</feature>
<dbReference type="Gene3D" id="3.30.420.10">
    <property type="entry name" value="Ribonuclease H-like superfamily/Ribonuclease H"/>
    <property type="match status" value="1"/>
</dbReference>
<dbReference type="InterPro" id="IPR002156">
    <property type="entry name" value="RNaseH_domain"/>
</dbReference>
<evidence type="ECO:0000259" key="1">
    <source>
        <dbReference type="Pfam" id="PF13456"/>
    </source>
</evidence>
<dbReference type="InterPro" id="IPR053151">
    <property type="entry name" value="RNase_H-like"/>
</dbReference>
<evidence type="ECO:0000313" key="3">
    <source>
        <dbReference type="RefSeq" id="XP_060675306.1"/>
    </source>
</evidence>
<dbReference type="PANTHER" id="PTHR47723:SF19">
    <property type="entry name" value="POLYNUCLEOTIDYL TRANSFERASE, RIBONUCLEASE H-LIKE SUPERFAMILY PROTEIN"/>
    <property type="match status" value="1"/>
</dbReference>
<dbReference type="Pfam" id="PF13456">
    <property type="entry name" value="RVT_3"/>
    <property type="match status" value="1"/>
</dbReference>
<dbReference type="GeneID" id="132804923"/>
<evidence type="ECO:0000313" key="2">
    <source>
        <dbReference type="Proteomes" id="UP001652623"/>
    </source>
</evidence>
<protein>
    <submittedName>
        <fullName evidence="3">Uncharacterized protein LOC132804923</fullName>
    </submittedName>
</protein>
<proteinExistence type="predicted"/>
<dbReference type="Proteomes" id="UP001652623">
    <property type="component" value="Chromosome 1"/>
</dbReference>
<accession>A0ABM4AEZ4</accession>
<dbReference type="RefSeq" id="XP_060675306.1">
    <property type="nucleotide sequence ID" value="XM_060819323.1"/>
</dbReference>
<dbReference type="InterPro" id="IPR044730">
    <property type="entry name" value="RNase_H-like_dom_plant"/>
</dbReference>
<sequence length="145" mass="16134">MIGVVARDHLGEVLKIRAVSFQCDIPELAEAYGILQGLILASEEGWTNLVCESDAKNIISSLNSSNLQLTHWSAEGILNDILLMQGLFQSVVFNWAPRQSNFLAHFVCNWCIRNYISGTFSASFFPSMFSYFVSQERGGEATSFV</sequence>
<gene>
    <name evidence="3" type="primary">LOC132804923</name>
</gene>
<dbReference type="PANTHER" id="PTHR47723">
    <property type="entry name" value="OS05G0353850 PROTEIN"/>
    <property type="match status" value="1"/>
</dbReference>
<name>A0ABM4AEZ4_ZIZJJ</name>
<dbReference type="CDD" id="cd06222">
    <property type="entry name" value="RNase_H_like"/>
    <property type="match status" value="1"/>
</dbReference>
<keyword evidence="2" id="KW-1185">Reference proteome</keyword>
<dbReference type="InterPro" id="IPR036397">
    <property type="entry name" value="RNaseH_sf"/>
</dbReference>